<evidence type="ECO:0000313" key="4">
    <source>
        <dbReference type="Proteomes" id="UP000305267"/>
    </source>
</evidence>
<evidence type="ECO:0000256" key="1">
    <source>
        <dbReference type="SAM" id="Coils"/>
    </source>
</evidence>
<dbReference type="AlphaFoldDB" id="A0A5C4L748"/>
<feature type="coiled-coil region" evidence="1">
    <location>
        <begin position="42"/>
        <end position="69"/>
    </location>
</feature>
<evidence type="ECO:0000313" key="3">
    <source>
        <dbReference type="EMBL" id="TNC07118.1"/>
    </source>
</evidence>
<dbReference type="Gene3D" id="6.20.240.60">
    <property type="match status" value="1"/>
</dbReference>
<feature type="coiled-coil region" evidence="1">
    <location>
        <begin position="628"/>
        <end position="690"/>
    </location>
</feature>
<evidence type="ECO:0000259" key="2">
    <source>
        <dbReference type="Pfam" id="PF07486"/>
    </source>
</evidence>
<proteinExistence type="predicted"/>
<dbReference type="InterPro" id="IPR011105">
    <property type="entry name" value="Cell_wall_hydrolase_SleB"/>
</dbReference>
<sequence length="1158" mass="123778">MTDDIQVRFGGDASGIRAAAQQAKAAVQDQAVAAQAANLATAQALRDLSAEMRANRDAMQAQIAAAQQTAAATARIAAATREAGDWQTDLKAALERTTLGYLAVKVAALDAYAAQSLYASAAATVTDPFRNYREIASTAASAAAAVREYYTSAAYAERGDRLFAQANDGLRASIGQTFLSVEQFVERLRLSSSEMARGQVLAISAAGGLERFRTALGLTDSGAKDTLIRFTAELERIPGISREAAAGIEVMLATVPNYSVDTNAILVNLLQTISRTGDEAVANAQKISAAFKDQANGGRILGDLTADLRNLEDIQVLARRIAASLTPQQAVSYFDTIEGRLRKQAEQQAFIAEENDKVIRRYPLIGNALADINERLYGAQAAQRSLNEEIRVATLELQNQRREREGIVAAQQREVDTQKAINFESSQAGRLQQSEKASAALRGRLNNTEAASRMTPAERDLMIRTVYGEAGGESVEGQEAVANVIRNRVLSGRYGGSYQDVITAPRQFSAWNPGDPAGARARGLSPDSDEYRRTGEIVDKVYLTEAADPTRGATNYYNPKAADPAWGRTLGNVTDIGNHRFGNTPESPPVGDAALQDAIRQRLEEQADVRRRIVDEQRGGTRADVESLAIAQEAVGAARNQVEEARRLVQARKDDARAAEGGTPAARLAAARAVAEAEQTLRDRQRAQDKADVDLRVVGMETSSAERVRIVNEEITSRQADYVRDSTEWKRLELEKTNNLRAQVAARKSEDEALLRAKVALETVGSDNSDPDTAKARIAMLDLLLAKEEVDSLRSIQLAREKAEIVTALERASAAEKAAAEDTAYQNARRVLDDRIKDIRAEASERQISFEERRSQTLAVLSEIETLERGHQERLKAIWGDGTSQYRQAKAQLLQLDGQSATRRAQAEREVNKAVYQDTRRSYEQIGATLTSNAFAVLQGQQTVAQAARATAMSIVQSYVQAKVRLAADWLAGVTTHQAGEAAKTAATVAGVTTRTGAEEAGAAASLATQGGAMIKSIMASAAETFAGIFGFLSPLMGPAAVGPAVAGQATVAAAAAAIPSFAVGAWSLPGDTLANVHRGEMIVPAAATPWAQSLMAQAAGGKAGSAPAGGGDVHFHVSAMDAAGVRSFFRSNARHIMEAINDGVRTGSHLGLSKLRS</sequence>
<dbReference type="Gene3D" id="1.10.10.2520">
    <property type="entry name" value="Cell wall hydrolase SleB, domain 1"/>
    <property type="match status" value="1"/>
</dbReference>
<feature type="domain" description="Cell wall hydrolase SleB" evidence="2">
    <location>
        <begin position="472"/>
        <end position="581"/>
    </location>
</feature>
<dbReference type="Proteomes" id="UP000305267">
    <property type="component" value="Unassembled WGS sequence"/>
</dbReference>
<keyword evidence="1" id="KW-0175">Coiled coil</keyword>
<name>A0A5C4L748_9HYPH</name>
<dbReference type="EMBL" id="VDDA01000042">
    <property type="protein sequence ID" value="TNC07118.1"/>
    <property type="molecule type" value="Genomic_DNA"/>
</dbReference>
<organism evidence="3 4">
    <name type="scientific">Methylobacterium terricola</name>
    <dbReference type="NCBI Taxonomy" id="2583531"/>
    <lineage>
        <taxon>Bacteria</taxon>
        <taxon>Pseudomonadati</taxon>
        <taxon>Pseudomonadota</taxon>
        <taxon>Alphaproteobacteria</taxon>
        <taxon>Hyphomicrobiales</taxon>
        <taxon>Methylobacteriaceae</taxon>
        <taxon>Methylobacterium</taxon>
    </lineage>
</organism>
<keyword evidence="4" id="KW-1185">Reference proteome</keyword>
<comment type="caution">
    <text evidence="3">The sequence shown here is derived from an EMBL/GenBank/DDBJ whole genome shotgun (WGS) entry which is preliminary data.</text>
</comment>
<gene>
    <name evidence="3" type="ORF">FF100_33655</name>
</gene>
<dbReference type="InterPro" id="IPR042047">
    <property type="entry name" value="SleB_dom1"/>
</dbReference>
<dbReference type="Pfam" id="PF07486">
    <property type="entry name" value="Hydrolase_2"/>
    <property type="match status" value="1"/>
</dbReference>
<dbReference type="OrthoDB" id="5395100at2"/>
<dbReference type="GO" id="GO:0016787">
    <property type="term" value="F:hydrolase activity"/>
    <property type="evidence" value="ECO:0007669"/>
    <property type="project" value="InterPro"/>
</dbReference>
<accession>A0A5C4L748</accession>
<dbReference type="RefSeq" id="WP_139040374.1">
    <property type="nucleotide sequence ID" value="NZ_VDDA01000042.1"/>
</dbReference>
<reference evidence="3 4" key="1">
    <citation type="submission" date="2019-06" db="EMBL/GenBank/DDBJ databases">
        <title>Genome of Methylobacterium sp. 17Sr1-39.</title>
        <authorList>
            <person name="Seo T."/>
        </authorList>
    </citation>
    <scope>NUCLEOTIDE SEQUENCE [LARGE SCALE GENOMIC DNA]</scope>
    <source>
        <strain evidence="3 4">17Sr1-39</strain>
    </source>
</reference>
<protein>
    <recommendedName>
        <fullName evidence="2">Cell wall hydrolase SleB domain-containing protein</fullName>
    </recommendedName>
</protein>